<dbReference type="InterPro" id="IPR011704">
    <property type="entry name" value="ATPase_dyneun-rel_AAA"/>
</dbReference>
<comment type="caution">
    <text evidence="5">The sequence shown here is derived from an EMBL/GenBank/DDBJ whole genome shotgun (WGS) entry which is preliminary data.</text>
</comment>
<dbReference type="SMART" id="SM00382">
    <property type="entry name" value="AAA"/>
    <property type="match status" value="1"/>
</dbReference>
<dbReference type="STRING" id="97359.A0A550C365"/>
<keyword evidence="5" id="KW-0378">Hydrolase</keyword>
<dbReference type="Proteomes" id="UP000320762">
    <property type="component" value="Unassembled WGS sequence"/>
</dbReference>
<evidence type="ECO:0000313" key="6">
    <source>
        <dbReference type="Proteomes" id="UP000320762"/>
    </source>
</evidence>
<dbReference type="Gene3D" id="1.25.40.20">
    <property type="entry name" value="Ankyrin repeat-containing domain"/>
    <property type="match status" value="1"/>
</dbReference>
<dbReference type="GO" id="GO:0034605">
    <property type="term" value="P:cellular response to heat"/>
    <property type="evidence" value="ECO:0007669"/>
    <property type="project" value="TreeGrafter"/>
</dbReference>
<dbReference type="AlphaFoldDB" id="A0A550C365"/>
<dbReference type="GO" id="GO:0005737">
    <property type="term" value="C:cytoplasm"/>
    <property type="evidence" value="ECO:0007669"/>
    <property type="project" value="TreeGrafter"/>
</dbReference>
<dbReference type="InterPro" id="IPR027417">
    <property type="entry name" value="P-loop_NTPase"/>
</dbReference>
<dbReference type="OrthoDB" id="47330at2759"/>
<proteinExistence type="predicted"/>
<dbReference type="Gene3D" id="3.40.50.300">
    <property type="entry name" value="P-loop containing nucleotide triphosphate hydrolases"/>
    <property type="match status" value="1"/>
</dbReference>
<dbReference type="InterPro" id="IPR050130">
    <property type="entry name" value="ClpA_ClpB"/>
</dbReference>
<gene>
    <name evidence="5" type="ORF">BD626DRAFT_409298</name>
</gene>
<dbReference type="SUPFAM" id="SSF52540">
    <property type="entry name" value="P-loop containing nucleoside triphosphate hydrolases"/>
    <property type="match status" value="1"/>
</dbReference>
<sequence length="462" mass="50449">MRSADHSPVSDVDHASASRLSLSVPPAAFPIEEDDDYTIRRPVSRPASSASYVLPSPSHAIATPRPTLMFAIASDDVEEVRRVLESGEAGPNDPVGPQSALSFALSNDQLKNKLEIVKTLLAYGADPTGLTQSITGQKQSRRSSTSGDVPLPAPVVESLDPATKYYVARADDPVTRKATGLLNRSFFRPLARGLNYQLIGQDRALEQLYRVLSIHSQQSNAPPVVVMLCGPSGLGKSFLAHKFGALLDVPTHTVNMTAINTPRDLWQSHSLSSRDEEPTDQNLSDFLIANEKKRCVVVLDEIEKVQDEKTLWTLLMPWELGRCSFEAGGRTVDTRNVVWIGTSNLGHDLVFEHHDARDNVQKTMAREEYSALMALLRPRISDRLGASLVSRITAMLPFVPFTDDEKRALAAESLYSIMGEGAGTLEPSVVNSIVNGALADYSILEGARSLYRSVSYQLVDAI</sequence>
<dbReference type="EMBL" id="VDMD01000029">
    <property type="protein sequence ID" value="TRM59251.1"/>
    <property type="molecule type" value="Genomic_DNA"/>
</dbReference>
<accession>A0A550C365</accession>
<dbReference type="GO" id="GO:0016887">
    <property type="term" value="F:ATP hydrolysis activity"/>
    <property type="evidence" value="ECO:0007669"/>
    <property type="project" value="InterPro"/>
</dbReference>
<dbReference type="InterPro" id="IPR036770">
    <property type="entry name" value="Ankyrin_rpt-contain_sf"/>
</dbReference>
<dbReference type="Pfam" id="PF07728">
    <property type="entry name" value="AAA_5"/>
    <property type="match status" value="1"/>
</dbReference>
<keyword evidence="6" id="KW-1185">Reference proteome</keyword>
<organism evidence="5 6">
    <name type="scientific">Schizophyllum amplum</name>
    <dbReference type="NCBI Taxonomy" id="97359"/>
    <lineage>
        <taxon>Eukaryota</taxon>
        <taxon>Fungi</taxon>
        <taxon>Dikarya</taxon>
        <taxon>Basidiomycota</taxon>
        <taxon>Agaricomycotina</taxon>
        <taxon>Agaricomycetes</taxon>
        <taxon>Agaricomycetidae</taxon>
        <taxon>Agaricales</taxon>
        <taxon>Schizophyllaceae</taxon>
        <taxon>Schizophyllum</taxon>
    </lineage>
</organism>
<name>A0A550C365_9AGAR</name>
<dbReference type="PANTHER" id="PTHR11638:SF89">
    <property type="entry name" value="AAA+ ATPASE DOMAIN-CONTAINING PROTEIN"/>
    <property type="match status" value="1"/>
</dbReference>
<reference evidence="5 6" key="1">
    <citation type="journal article" date="2019" name="New Phytol.">
        <title>Comparative genomics reveals unique wood-decay strategies and fruiting body development in the Schizophyllaceae.</title>
        <authorList>
            <person name="Almasi E."/>
            <person name="Sahu N."/>
            <person name="Krizsan K."/>
            <person name="Balint B."/>
            <person name="Kovacs G.M."/>
            <person name="Kiss B."/>
            <person name="Cseklye J."/>
            <person name="Drula E."/>
            <person name="Henrissat B."/>
            <person name="Nagy I."/>
            <person name="Chovatia M."/>
            <person name="Adam C."/>
            <person name="LaButti K."/>
            <person name="Lipzen A."/>
            <person name="Riley R."/>
            <person name="Grigoriev I.V."/>
            <person name="Nagy L.G."/>
        </authorList>
    </citation>
    <scope>NUCLEOTIDE SEQUENCE [LARGE SCALE GENOMIC DNA]</scope>
    <source>
        <strain evidence="5 6">NL-1724</strain>
    </source>
</reference>
<evidence type="ECO:0000256" key="2">
    <source>
        <dbReference type="ARBA" id="ARBA00022840"/>
    </source>
</evidence>
<evidence type="ECO:0000313" key="5">
    <source>
        <dbReference type="EMBL" id="TRM59251.1"/>
    </source>
</evidence>
<feature type="region of interest" description="Disordered" evidence="3">
    <location>
        <begin position="128"/>
        <end position="154"/>
    </location>
</feature>
<keyword evidence="1" id="KW-0547">Nucleotide-binding</keyword>
<evidence type="ECO:0000256" key="3">
    <source>
        <dbReference type="SAM" id="MobiDB-lite"/>
    </source>
</evidence>
<feature type="compositionally biased region" description="Polar residues" evidence="3">
    <location>
        <begin position="129"/>
        <end position="147"/>
    </location>
</feature>
<keyword evidence="2" id="KW-0067">ATP-binding</keyword>
<dbReference type="PANTHER" id="PTHR11638">
    <property type="entry name" value="ATP-DEPENDENT CLP PROTEASE"/>
    <property type="match status" value="1"/>
</dbReference>
<protein>
    <submittedName>
        <fullName evidence="5">P-loop containing nucleoside triphosphate hydrolase protein</fullName>
    </submittedName>
</protein>
<evidence type="ECO:0000256" key="1">
    <source>
        <dbReference type="ARBA" id="ARBA00022741"/>
    </source>
</evidence>
<evidence type="ECO:0000259" key="4">
    <source>
        <dbReference type="SMART" id="SM00382"/>
    </source>
</evidence>
<feature type="domain" description="AAA+ ATPase" evidence="4">
    <location>
        <begin position="222"/>
        <end position="390"/>
    </location>
</feature>
<dbReference type="GO" id="GO:0005524">
    <property type="term" value="F:ATP binding"/>
    <property type="evidence" value="ECO:0007669"/>
    <property type="project" value="UniProtKB-KW"/>
</dbReference>
<dbReference type="InterPro" id="IPR003593">
    <property type="entry name" value="AAA+_ATPase"/>
</dbReference>